<dbReference type="Gene3D" id="1.10.510.10">
    <property type="entry name" value="Transferase(Phosphotransferase) domain 1"/>
    <property type="match status" value="2"/>
</dbReference>
<dbReference type="PANTHER" id="PTHR24343:SF509">
    <property type="entry name" value="SERINE_THREONINE-PROTEIN KINASE SRK2E"/>
    <property type="match status" value="1"/>
</dbReference>
<evidence type="ECO:0000256" key="7">
    <source>
        <dbReference type="ARBA" id="ARBA00047899"/>
    </source>
</evidence>
<dbReference type="GO" id="GO:0005524">
    <property type="term" value="F:ATP binding"/>
    <property type="evidence" value="ECO:0007669"/>
    <property type="project" value="UniProtKB-KW"/>
</dbReference>
<keyword evidence="2" id="KW-0723">Serine/threonine-protein kinase</keyword>
<dbReference type="GO" id="GO:0006970">
    <property type="term" value="P:response to osmotic stress"/>
    <property type="evidence" value="ECO:0007669"/>
    <property type="project" value="UniProtKB-ARBA"/>
</dbReference>
<feature type="domain" description="Protein kinase" evidence="9">
    <location>
        <begin position="1"/>
        <end position="104"/>
    </location>
</feature>
<dbReference type="Proteomes" id="UP001346149">
    <property type="component" value="Unassembled WGS sequence"/>
</dbReference>
<evidence type="ECO:0000256" key="6">
    <source>
        <dbReference type="ARBA" id="ARBA00022840"/>
    </source>
</evidence>
<evidence type="ECO:0000256" key="8">
    <source>
        <dbReference type="ARBA" id="ARBA00048679"/>
    </source>
</evidence>
<dbReference type="InterPro" id="IPR011009">
    <property type="entry name" value="Kinase-like_dom_sf"/>
</dbReference>
<comment type="catalytic activity">
    <reaction evidence="7">
        <text>L-threonyl-[protein] + ATP = O-phospho-L-threonyl-[protein] + ADP + H(+)</text>
        <dbReference type="Rhea" id="RHEA:46608"/>
        <dbReference type="Rhea" id="RHEA-COMP:11060"/>
        <dbReference type="Rhea" id="RHEA-COMP:11605"/>
        <dbReference type="ChEBI" id="CHEBI:15378"/>
        <dbReference type="ChEBI" id="CHEBI:30013"/>
        <dbReference type="ChEBI" id="CHEBI:30616"/>
        <dbReference type="ChEBI" id="CHEBI:61977"/>
        <dbReference type="ChEBI" id="CHEBI:456216"/>
        <dbReference type="EC" id="2.7.11.1"/>
    </reaction>
</comment>
<sequence length="104" mass="11969">MQVCHRDFELENTLLDGSQAPRLKICDFGYSKVADVWSCGVTLYIMLVGAYSFEDPDEPKNFWRTIQRVLNVQYSIPDYVHVSPECGHLISRIFEADPAKRITI</sequence>
<proteinExistence type="predicted"/>
<evidence type="ECO:0000256" key="3">
    <source>
        <dbReference type="ARBA" id="ARBA00022679"/>
    </source>
</evidence>
<dbReference type="Pfam" id="PF00069">
    <property type="entry name" value="Pkinase"/>
    <property type="match status" value="1"/>
</dbReference>
<evidence type="ECO:0000259" key="9">
    <source>
        <dbReference type="PROSITE" id="PS50011"/>
    </source>
</evidence>
<dbReference type="InterPro" id="IPR000719">
    <property type="entry name" value="Prot_kinase_dom"/>
</dbReference>
<keyword evidence="5" id="KW-0418">Kinase</keyword>
<dbReference type="EMBL" id="JAXQNO010000002">
    <property type="protein sequence ID" value="KAK4803252.1"/>
    <property type="molecule type" value="Genomic_DNA"/>
</dbReference>
<evidence type="ECO:0000256" key="1">
    <source>
        <dbReference type="ARBA" id="ARBA00012513"/>
    </source>
</evidence>
<dbReference type="EC" id="2.7.11.1" evidence="1"/>
<reference evidence="10 11" key="1">
    <citation type="journal article" date="2023" name="Hortic Res">
        <title>Pangenome of water caltrop reveals structural variations and asymmetric subgenome divergence after allopolyploidization.</title>
        <authorList>
            <person name="Zhang X."/>
            <person name="Chen Y."/>
            <person name="Wang L."/>
            <person name="Yuan Y."/>
            <person name="Fang M."/>
            <person name="Shi L."/>
            <person name="Lu R."/>
            <person name="Comes H.P."/>
            <person name="Ma Y."/>
            <person name="Chen Y."/>
            <person name="Huang G."/>
            <person name="Zhou Y."/>
            <person name="Zheng Z."/>
            <person name="Qiu Y."/>
        </authorList>
    </citation>
    <scope>NUCLEOTIDE SEQUENCE [LARGE SCALE GENOMIC DNA]</scope>
    <source>
        <strain evidence="10">F231</strain>
    </source>
</reference>
<dbReference type="GO" id="GO:0005634">
    <property type="term" value="C:nucleus"/>
    <property type="evidence" value="ECO:0007669"/>
    <property type="project" value="TreeGrafter"/>
</dbReference>
<evidence type="ECO:0000256" key="4">
    <source>
        <dbReference type="ARBA" id="ARBA00022741"/>
    </source>
</evidence>
<comment type="catalytic activity">
    <reaction evidence="8">
        <text>L-seryl-[protein] + ATP = O-phospho-L-seryl-[protein] + ADP + H(+)</text>
        <dbReference type="Rhea" id="RHEA:17989"/>
        <dbReference type="Rhea" id="RHEA-COMP:9863"/>
        <dbReference type="Rhea" id="RHEA-COMP:11604"/>
        <dbReference type="ChEBI" id="CHEBI:15378"/>
        <dbReference type="ChEBI" id="CHEBI:29999"/>
        <dbReference type="ChEBI" id="CHEBI:30616"/>
        <dbReference type="ChEBI" id="CHEBI:83421"/>
        <dbReference type="ChEBI" id="CHEBI:456216"/>
        <dbReference type="EC" id="2.7.11.1"/>
    </reaction>
</comment>
<gene>
    <name evidence="10" type="ORF">SAY86_001455</name>
</gene>
<dbReference type="SUPFAM" id="SSF56112">
    <property type="entry name" value="Protein kinase-like (PK-like)"/>
    <property type="match status" value="1"/>
</dbReference>
<keyword evidence="4" id="KW-0547">Nucleotide-binding</keyword>
<dbReference type="PANTHER" id="PTHR24343">
    <property type="entry name" value="SERINE/THREONINE KINASE"/>
    <property type="match status" value="1"/>
</dbReference>
<name>A0AAN7RGH7_TRANT</name>
<comment type="caution">
    <text evidence="10">The sequence shown here is derived from an EMBL/GenBank/DDBJ whole genome shotgun (WGS) entry which is preliminary data.</text>
</comment>
<keyword evidence="3" id="KW-0808">Transferase</keyword>
<keyword evidence="11" id="KW-1185">Reference proteome</keyword>
<keyword evidence="6" id="KW-0067">ATP-binding</keyword>
<evidence type="ECO:0000256" key="2">
    <source>
        <dbReference type="ARBA" id="ARBA00022527"/>
    </source>
</evidence>
<dbReference type="PROSITE" id="PS50011">
    <property type="entry name" value="PROTEIN_KINASE_DOM"/>
    <property type="match status" value="1"/>
</dbReference>
<organism evidence="10 11">
    <name type="scientific">Trapa natans</name>
    <name type="common">Water chestnut</name>
    <dbReference type="NCBI Taxonomy" id="22666"/>
    <lineage>
        <taxon>Eukaryota</taxon>
        <taxon>Viridiplantae</taxon>
        <taxon>Streptophyta</taxon>
        <taxon>Embryophyta</taxon>
        <taxon>Tracheophyta</taxon>
        <taxon>Spermatophyta</taxon>
        <taxon>Magnoliopsida</taxon>
        <taxon>eudicotyledons</taxon>
        <taxon>Gunneridae</taxon>
        <taxon>Pentapetalae</taxon>
        <taxon>rosids</taxon>
        <taxon>malvids</taxon>
        <taxon>Myrtales</taxon>
        <taxon>Lythraceae</taxon>
        <taxon>Trapa</taxon>
    </lineage>
</organism>
<protein>
    <recommendedName>
        <fullName evidence="1">non-specific serine/threonine protein kinase</fullName>
        <ecNumber evidence="1">2.7.11.1</ecNumber>
    </recommendedName>
</protein>
<evidence type="ECO:0000256" key="5">
    <source>
        <dbReference type="ARBA" id="ARBA00022777"/>
    </source>
</evidence>
<dbReference type="GO" id="GO:0004674">
    <property type="term" value="F:protein serine/threonine kinase activity"/>
    <property type="evidence" value="ECO:0007669"/>
    <property type="project" value="UniProtKB-KW"/>
</dbReference>
<evidence type="ECO:0000313" key="11">
    <source>
        <dbReference type="Proteomes" id="UP001346149"/>
    </source>
</evidence>
<evidence type="ECO:0000313" key="10">
    <source>
        <dbReference type="EMBL" id="KAK4803252.1"/>
    </source>
</evidence>
<accession>A0AAN7RGH7</accession>
<dbReference type="AlphaFoldDB" id="A0AAN7RGH7"/>